<dbReference type="OrthoDB" id="10661964at2759"/>
<name>A0A078BAX4_STYLE</name>
<dbReference type="Proteomes" id="UP000039865">
    <property type="component" value="Unassembled WGS sequence"/>
</dbReference>
<reference evidence="1 2" key="1">
    <citation type="submission" date="2014-06" db="EMBL/GenBank/DDBJ databases">
        <authorList>
            <person name="Swart Estienne"/>
        </authorList>
    </citation>
    <scope>NUCLEOTIDE SEQUENCE [LARGE SCALE GENOMIC DNA]</scope>
    <source>
        <strain evidence="1 2">130c</strain>
    </source>
</reference>
<proteinExistence type="predicted"/>
<dbReference type="SUPFAM" id="SSF48371">
    <property type="entry name" value="ARM repeat"/>
    <property type="match status" value="1"/>
</dbReference>
<evidence type="ECO:0000313" key="2">
    <source>
        <dbReference type="Proteomes" id="UP000039865"/>
    </source>
</evidence>
<dbReference type="InterPro" id="IPR011989">
    <property type="entry name" value="ARM-like"/>
</dbReference>
<dbReference type="AlphaFoldDB" id="A0A078BAX4"/>
<dbReference type="InterPro" id="IPR016024">
    <property type="entry name" value="ARM-type_fold"/>
</dbReference>
<accession>A0A078BAX4</accession>
<dbReference type="Gene3D" id="1.25.10.10">
    <property type="entry name" value="Leucine-rich Repeat Variant"/>
    <property type="match status" value="1"/>
</dbReference>
<gene>
    <name evidence="1" type="primary">Contig5970.g6394</name>
    <name evidence="1" type="ORF">STYLEM_19869</name>
</gene>
<dbReference type="InParanoid" id="A0A078BAX4"/>
<evidence type="ECO:0000313" key="1">
    <source>
        <dbReference type="EMBL" id="CDW90723.1"/>
    </source>
</evidence>
<protein>
    <submittedName>
        <fullName evidence="1">Uncharacterized protein</fullName>
    </submittedName>
</protein>
<sequence>MTQNNQSTVILMPFQSKNKTPNQLNPFQYEQNTKALSYLMNCKSLGIANQYLRKLRRLKKSKKEQIITKRRLKNFTSQFATQNSSLQVNKDRGFNGQVDKENISLNMQHLYKAEFDNILKSYLQPKSNHDLVSDFNKAVQMNANFDILSDILDNIRQNLPRSIDELMLAFTFIHQEGLAISISQILNKLQSQIYHPLLVRSFQYQFNIKANILWFMEDICGAGEIQEKDILQANIIGRVSSIFQVVINAIQRAQINENEIKYLGSIICSCLTMLSNLACYNGKCRKFNILGQFSQILNFSMITSNETFIDIASWFLHAVTQTFDVQFSRQVDSDLLIPFIVKLLYLPQNTKNDADATENALECILNLTDAQGNAQCVRRFAEYDQKCGLQDNYQLFSWIYNSTKRMYLAQWSSKAFERMRKILTIVNNLLSSDEEGDIQFFLEMGLRSFIAEFLNWNNPSALHFCSEFDVQICEILNNLVCSTSFSHGQQIFEDQTVPGLEPQAILDRYARYITCNDVKLRKESILLFANLLMYVGQEYKAALINNYEMIPQILQLLMNEQNASIIRLGVELIEYCLVRDTKNYDCDDESVEPQNVDMSYLQIFNAYNGIDILVDLRDKFYHNRDINDQISRFEQKFFRLDENDIYLSQINQTSQVQCNQNFNI</sequence>
<keyword evidence="2" id="KW-1185">Reference proteome</keyword>
<organism evidence="1 2">
    <name type="scientific">Stylonychia lemnae</name>
    <name type="common">Ciliate</name>
    <dbReference type="NCBI Taxonomy" id="5949"/>
    <lineage>
        <taxon>Eukaryota</taxon>
        <taxon>Sar</taxon>
        <taxon>Alveolata</taxon>
        <taxon>Ciliophora</taxon>
        <taxon>Intramacronucleata</taxon>
        <taxon>Spirotrichea</taxon>
        <taxon>Stichotrichia</taxon>
        <taxon>Sporadotrichida</taxon>
        <taxon>Oxytrichidae</taxon>
        <taxon>Stylonychinae</taxon>
        <taxon>Stylonychia</taxon>
    </lineage>
</organism>
<dbReference type="EMBL" id="CCKQ01018744">
    <property type="protein sequence ID" value="CDW90723.1"/>
    <property type="molecule type" value="Genomic_DNA"/>
</dbReference>